<dbReference type="PROSITE" id="PS50949">
    <property type="entry name" value="HTH_GNTR"/>
    <property type="match status" value="1"/>
</dbReference>
<dbReference type="InterPro" id="IPR008920">
    <property type="entry name" value="TF_FadR/GntR_C"/>
</dbReference>
<dbReference type="AlphaFoldDB" id="A0A6J4SPX1"/>
<reference evidence="5" key="1">
    <citation type="submission" date="2020-02" db="EMBL/GenBank/DDBJ databases">
        <authorList>
            <person name="Meier V. D."/>
        </authorList>
    </citation>
    <scope>NUCLEOTIDE SEQUENCE</scope>
    <source>
        <strain evidence="5">AVDCRST_MAG85</strain>
    </source>
</reference>
<dbReference type="PANTHER" id="PTHR43537:SF24">
    <property type="entry name" value="GLUCONATE OPERON TRANSCRIPTIONAL REPRESSOR"/>
    <property type="match status" value="1"/>
</dbReference>
<proteinExistence type="predicted"/>
<evidence type="ECO:0000256" key="2">
    <source>
        <dbReference type="ARBA" id="ARBA00023125"/>
    </source>
</evidence>
<dbReference type="Gene3D" id="1.10.10.10">
    <property type="entry name" value="Winged helix-like DNA-binding domain superfamily/Winged helix DNA-binding domain"/>
    <property type="match status" value="1"/>
</dbReference>
<protein>
    <recommendedName>
        <fullName evidence="4">HTH gntR-type domain-containing protein</fullName>
    </recommendedName>
</protein>
<dbReference type="Pfam" id="PF07729">
    <property type="entry name" value="FCD"/>
    <property type="match status" value="1"/>
</dbReference>
<feature type="domain" description="HTH gntR-type" evidence="4">
    <location>
        <begin position="8"/>
        <end position="76"/>
    </location>
</feature>
<dbReference type="PANTHER" id="PTHR43537">
    <property type="entry name" value="TRANSCRIPTIONAL REGULATOR, GNTR FAMILY"/>
    <property type="match status" value="1"/>
</dbReference>
<dbReference type="InterPro" id="IPR011711">
    <property type="entry name" value="GntR_C"/>
</dbReference>
<dbReference type="GO" id="GO:0003700">
    <property type="term" value="F:DNA-binding transcription factor activity"/>
    <property type="evidence" value="ECO:0007669"/>
    <property type="project" value="InterPro"/>
</dbReference>
<dbReference type="SMART" id="SM00345">
    <property type="entry name" value="HTH_GNTR"/>
    <property type="match status" value="1"/>
</dbReference>
<accession>A0A6J4SPX1</accession>
<evidence type="ECO:0000256" key="1">
    <source>
        <dbReference type="ARBA" id="ARBA00023015"/>
    </source>
</evidence>
<dbReference type="InterPro" id="IPR000524">
    <property type="entry name" value="Tscrpt_reg_HTH_GntR"/>
</dbReference>
<dbReference type="Pfam" id="PF00392">
    <property type="entry name" value="GntR"/>
    <property type="match status" value="1"/>
</dbReference>
<keyword evidence="2" id="KW-0238">DNA-binding</keyword>
<keyword evidence="1" id="KW-0805">Transcription regulation</keyword>
<evidence type="ECO:0000256" key="3">
    <source>
        <dbReference type="ARBA" id="ARBA00023163"/>
    </source>
</evidence>
<dbReference type="SMART" id="SM00895">
    <property type="entry name" value="FCD"/>
    <property type="match status" value="1"/>
</dbReference>
<dbReference type="EMBL" id="CADCVT010000185">
    <property type="protein sequence ID" value="CAA9500099.1"/>
    <property type="molecule type" value="Genomic_DNA"/>
</dbReference>
<dbReference type="SUPFAM" id="SSF46785">
    <property type="entry name" value="Winged helix' DNA-binding domain"/>
    <property type="match status" value="1"/>
</dbReference>
<dbReference type="PRINTS" id="PR00035">
    <property type="entry name" value="HTHGNTR"/>
</dbReference>
<organism evidence="5">
    <name type="scientific">uncultured Solirubrobacteraceae bacterium</name>
    <dbReference type="NCBI Taxonomy" id="1162706"/>
    <lineage>
        <taxon>Bacteria</taxon>
        <taxon>Bacillati</taxon>
        <taxon>Actinomycetota</taxon>
        <taxon>Thermoleophilia</taxon>
        <taxon>Solirubrobacterales</taxon>
        <taxon>Solirubrobacteraceae</taxon>
        <taxon>environmental samples</taxon>
    </lineage>
</organism>
<evidence type="ECO:0000313" key="5">
    <source>
        <dbReference type="EMBL" id="CAA9500099.1"/>
    </source>
</evidence>
<dbReference type="InterPro" id="IPR036388">
    <property type="entry name" value="WH-like_DNA-bd_sf"/>
</dbReference>
<keyword evidence="3" id="KW-0804">Transcription</keyword>
<dbReference type="CDD" id="cd07377">
    <property type="entry name" value="WHTH_GntR"/>
    <property type="match status" value="1"/>
</dbReference>
<evidence type="ECO:0000259" key="4">
    <source>
        <dbReference type="PROSITE" id="PS50949"/>
    </source>
</evidence>
<dbReference type="Gene3D" id="1.20.120.530">
    <property type="entry name" value="GntR ligand-binding domain-like"/>
    <property type="match status" value="1"/>
</dbReference>
<dbReference type="InterPro" id="IPR036390">
    <property type="entry name" value="WH_DNA-bd_sf"/>
</dbReference>
<name>A0A6J4SPX1_9ACTN</name>
<dbReference type="GO" id="GO:0003677">
    <property type="term" value="F:DNA binding"/>
    <property type="evidence" value="ECO:0007669"/>
    <property type="project" value="UniProtKB-KW"/>
</dbReference>
<gene>
    <name evidence="5" type="ORF">AVDCRST_MAG85-1697</name>
</gene>
<sequence>MTGPTSTATVSSRIHAQLRADILGDRYAAGEALPSERRLSEDLHTNRHAVREALKRLQQAGLVAISQGGATRVRDWRRHGGLDLLLDVAAEGDAPEALRVPRAAMEMRACIGADAARRCAERASAEVKAQLRARAEQLVAADDLVVRDAHYELLWDLVVDGADNIAYRLALTTLVARQRVADVRAGAVARELSDDVAIRALVSAVEAGDADGAHTLARDLLERSIPTD</sequence>